<dbReference type="HOGENOM" id="CLU_012494_3_0_1"/>
<reference evidence="4 5" key="1">
    <citation type="journal article" date="2013" name="J. Biotechnol.">
        <title>Establishment and interpretation of the genome sequence of the phytopathogenic fungus Rhizoctonia solani AG1-IB isolate 7/3/14.</title>
        <authorList>
            <person name="Wibberg D.W."/>
            <person name="Jelonek L.J."/>
            <person name="Rupp O.R."/>
            <person name="Hennig M.H."/>
            <person name="Eikmeyer F.E."/>
            <person name="Goesmann A.G."/>
            <person name="Hartmann A.H."/>
            <person name="Borriss R.B."/>
            <person name="Grosch R.G."/>
            <person name="Puehler A.P."/>
            <person name="Schlueter A.S."/>
        </authorList>
    </citation>
    <scope>NUCLEOTIDE SEQUENCE [LARGE SCALE GENOMIC DNA]</scope>
    <source>
        <strain evidence="5">AG1-IB / isolate 7/3/14</strain>
    </source>
</reference>
<evidence type="ECO:0000313" key="4">
    <source>
        <dbReference type="EMBL" id="CCO32749.1"/>
    </source>
</evidence>
<evidence type="ECO:0000256" key="1">
    <source>
        <dbReference type="ARBA" id="ARBA00022801"/>
    </source>
</evidence>
<dbReference type="PANTHER" id="PTHR48081">
    <property type="entry name" value="AB HYDROLASE SUPERFAMILY PROTEIN C4A8.06C"/>
    <property type="match status" value="1"/>
</dbReference>
<organism evidence="4 5">
    <name type="scientific">Thanatephorus cucumeris (strain AG1-IB / isolate 7/3/14)</name>
    <name type="common">Lettuce bottom rot fungus</name>
    <name type="synonym">Rhizoctonia solani</name>
    <dbReference type="NCBI Taxonomy" id="1108050"/>
    <lineage>
        <taxon>Eukaryota</taxon>
        <taxon>Fungi</taxon>
        <taxon>Dikarya</taxon>
        <taxon>Basidiomycota</taxon>
        <taxon>Agaricomycotina</taxon>
        <taxon>Agaricomycetes</taxon>
        <taxon>Cantharellales</taxon>
        <taxon>Ceratobasidiaceae</taxon>
        <taxon>Rhizoctonia</taxon>
        <taxon>Rhizoctonia solani AG-1</taxon>
    </lineage>
</organism>
<dbReference type="InterPro" id="IPR029058">
    <property type="entry name" value="AB_hydrolase_fold"/>
</dbReference>
<dbReference type="Pfam" id="PF07859">
    <property type="entry name" value="Abhydrolase_3"/>
    <property type="match status" value="1"/>
</dbReference>
<evidence type="ECO:0000313" key="5">
    <source>
        <dbReference type="Proteomes" id="UP000012065"/>
    </source>
</evidence>
<dbReference type="EMBL" id="CAOJ01010375">
    <property type="protein sequence ID" value="CCO32749.1"/>
    <property type="molecule type" value="Genomic_DNA"/>
</dbReference>
<comment type="caution">
    <text evidence="4">The sequence shown here is derived from an EMBL/GenBank/DDBJ whole genome shotgun (WGS) entry which is preliminary data.</text>
</comment>
<keyword evidence="1" id="KW-0378">Hydrolase</keyword>
<feature type="chain" id="PRO_5004063725" description="Alpha/beta hydrolase fold-3 domain-containing protein" evidence="2">
    <location>
        <begin position="17"/>
        <end position="294"/>
    </location>
</feature>
<dbReference type="GO" id="GO:0016787">
    <property type="term" value="F:hydrolase activity"/>
    <property type="evidence" value="ECO:0007669"/>
    <property type="project" value="UniProtKB-KW"/>
</dbReference>
<dbReference type="SUPFAM" id="SSF53474">
    <property type="entry name" value="alpha/beta-Hydrolases"/>
    <property type="match status" value="1"/>
</dbReference>
<name>M5C013_THACB</name>
<dbReference type="Gene3D" id="3.40.50.1820">
    <property type="entry name" value="alpha/beta hydrolase"/>
    <property type="match status" value="1"/>
</dbReference>
<evidence type="ECO:0000256" key="2">
    <source>
        <dbReference type="SAM" id="SignalP"/>
    </source>
</evidence>
<dbReference type="AlphaFoldDB" id="M5C013"/>
<accession>M5C013</accession>
<feature type="signal peptide" evidence="2">
    <location>
        <begin position="1"/>
        <end position="16"/>
    </location>
</feature>
<keyword evidence="2" id="KW-0732">Signal</keyword>
<sequence>MSFLSFLSLRLKVWLARLEFHSTEFFYALFGLSEHSKFLPQRSFSIPSTTSTRRIRIRAYEPDFFDKDKRYPVHLNFHGSGLRLRKRQVTIQKIRPAYPHTDVEDIISYVIANKDGYFDTSRVTIGGFSAGGTLALTASASHPKGTLKGTVAFYPSVDLSLETAIQAPPPGPVSEGNTNMVTPSFLEVVRRSYIPHGTDMFDPRLSPINTPLTKLPEHMFLLVCENDPLRLDAVNYAKRLKKDGTKVILKDMPKLAHAWDKSAKRGTPGWTAKRDSYEAAVEFLKMIYGISNKG</sequence>
<dbReference type="PANTHER" id="PTHR48081:SF8">
    <property type="entry name" value="ALPHA_BETA HYDROLASE FOLD-3 DOMAIN-CONTAINING PROTEIN-RELATED"/>
    <property type="match status" value="1"/>
</dbReference>
<gene>
    <name evidence="4" type="ORF">BN14_06812</name>
</gene>
<proteinExistence type="predicted"/>
<evidence type="ECO:0000259" key="3">
    <source>
        <dbReference type="Pfam" id="PF07859"/>
    </source>
</evidence>
<dbReference type="InterPro" id="IPR013094">
    <property type="entry name" value="AB_hydrolase_3"/>
</dbReference>
<feature type="domain" description="Alpha/beta hydrolase fold-3" evidence="3">
    <location>
        <begin position="100"/>
        <end position="259"/>
    </location>
</feature>
<dbReference type="InterPro" id="IPR050300">
    <property type="entry name" value="GDXG_lipolytic_enzyme"/>
</dbReference>
<protein>
    <recommendedName>
        <fullName evidence="3">Alpha/beta hydrolase fold-3 domain-containing protein</fullName>
    </recommendedName>
</protein>
<dbReference type="Proteomes" id="UP000012065">
    <property type="component" value="Unassembled WGS sequence"/>
</dbReference>